<feature type="region of interest" description="Disordered" evidence="7">
    <location>
        <begin position="1337"/>
        <end position="1409"/>
    </location>
</feature>
<evidence type="ECO:0000313" key="9">
    <source>
        <dbReference type="EMBL" id="GAV47383.1"/>
    </source>
</evidence>
<dbReference type="CDD" id="cd14267">
    <property type="entry name" value="Rif1_CTD_C-II_like"/>
    <property type="match status" value="1"/>
</dbReference>
<evidence type="ECO:0000313" key="10">
    <source>
        <dbReference type="Proteomes" id="UP000187013"/>
    </source>
</evidence>
<feature type="region of interest" description="Disordered" evidence="7">
    <location>
        <begin position="1"/>
        <end position="93"/>
    </location>
</feature>
<evidence type="ECO:0000256" key="3">
    <source>
        <dbReference type="ARBA" id="ARBA00022454"/>
    </source>
</evidence>
<dbReference type="GO" id="GO:0140445">
    <property type="term" value="C:chromosome, telomeric repeat region"/>
    <property type="evidence" value="ECO:0007669"/>
    <property type="project" value="TreeGrafter"/>
</dbReference>
<feature type="compositionally biased region" description="Basic and acidic residues" evidence="7">
    <location>
        <begin position="9"/>
        <end position="23"/>
    </location>
</feature>
<dbReference type="Proteomes" id="UP000187013">
    <property type="component" value="Unassembled WGS sequence"/>
</dbReference>
<name>A0A1Q2ZVR1_ZYGRO</name>
<feature type="compositionally biased region" description="Basic and acidic residues" evidence="7">
    <location>
        <begin position="1468"/>
        <end position="1509"/>
    </location>
</feature>
<feature type="region of interest" description="Disordered" evidence="7">
    <location>
        <begin position="1467"/>
        <end position="1509"/>
    </location>
</feature>
<keyword evidence="5" id="KW-0539">Nucleus</keyword>
<comment type="caution">
    <text evidence="9">The sequence shown here is derived from an EMBL/GenBank/DDBJ whole genome shotgun (WGS) entry which is preliminary data.</text>
</comment>
<dbReference type="InterPro" id="IPR022031">
    <property type="entry name" value="Rif1_N"/>
</dbReference>
<feature type="region of interest" description="Disordered" evidence="7">
    <location>
        <begin position="1524"/>
        <end position="1603"/>
    </location>
</feature>
<dbReference type="Gene3D" id="6.10.140.1760">
    <property type="match status" value="1"/>
</dbReference>
<dbReference type="Pfam" id="PF12231">
    <property type="entry name" value="Rif1_N"/>
    <property type="match status" value="1"/>
</dbReference>
<evidence type="ECO:0000256" key="5">
    <source>
        <dbReference type="ARBA" id="ARBA00023242"/>
    </source>
</evidence>
<feature type="compositionally biased region" description="Acidic residues" evidence="7">
    <location>
        <begin position="1551"/>
        <end position="1562"/>
    </location>
</feature>
<comment type="subcellular location">
    <subcellularLocation>
        <location evidence="2">Chromosome</location>
        <location evidence="2">Telomere</location>
    </subcellularLocation>
    <subcellularLocation>
        <location evidence="1">Nucleus</location>
    </subcellularLocation>
</comment>
<dbReference type="EMBL" id="BDGX01000008">
    <property type="protein sequence ID" value="GAV47383.1"/>
    <property type="molecule type" value="Genomic_DNA"/>
</dbReference>
<dbReference type="PANTHER" id="PTHR22928:SF3">
    <property type="entry name" value="TELOMERE-ASSOCIATED PROTEIN RIF1"/>
    <property type="match status" value="1"/>
</dbReference>
<feature type="compositionally biased region" description="Polar residues" evidence="7">
    <location>
        <begin position="1572"/>
        <end position="1591"/>
    </location>
</feature>
<dbReference type="PANTHER" id="PTHR22928">
    <property type="entry name" value="TELOMERE-ASSOCIATED PROTEIN RIF1"/>
    <property type="match status" value="1"/>
</dbReference>
<sequence>MSSSSNQSSEKRMRAIDRLDQHMMKRSMKNSKSSSPSGPFLPWLSHKLPSNSQSDSNGSQNHEISSPSPKRRKTASLSPIRNVESTIDGPSNTFPIEARVVTSVQSSPIKKTVAFSDRVESSPTQQTPRSSPRPSSLQKPVKSILRNTDALRKCVSDISFKRPPFLNQNIDRNKTDRTAGIDPHRLDFWVGGEVHSMLDPYNVHEFFNIIDGGLRILSEKTDECVVKRFEIYATFNNIMPPSSTKGLNDINERKVNVLIDQMESIVNVCLPHLKEEQQKLLSTGEKKDPFSLRLYVQIVRFFNFILSNFKLLKWLSNKPQLQTNIKSIYEFSIEALTHDNTNKVMVAAQVALLGDSKFGSFFLNDDEITSLIRIIPSIKEIQSTNLINEKLILIRSLIAKYPRLMIDQVSIWFCGEVLPRILIENELNSTKIVATAVSTTLDLLKKCLDFSKGHEEIYRCVEVLFVKDVVPKKLLTKLTPSQDDNLDSIAQQTLGQLLRKQIRYLIVAKQEYKLAMDLWLALTGLLYNNIDRLDYLSTHIDNEWLSLNLLCFHASSAQAKLLSIKVWRVLTYSICTHLEHETVKNIRIVNLLQRPFEFTQQEQYEFNVMEGLIFHLTGIIYTAFSGHSTISGEKFSLLWEHVVKPVYMRKIFPSTSIQLRNRAIVLLLRLLGSKVMEQQANQQHQQEKQQPHTHRNITKNGAHPIRVIASAGVSARDIQPLSANVIGTNFETIKDLIFEAIRSNSSNLSQNSELIIALLKQMPSKFVNENSLEDFAELIREISIQRKDDKNVGSHFVQLTCCLMSQFTPLLFEDRKNFEAYLRKFEFIFSVNPDTKVKLLKELIMGLRGKVPEFFLIESFLEPQNGAIRKYVSNWIGSMLLSPTIPYEHFCSLVRIVNAVPTTEVLQNFLNLTSKVPFEVDLFHLLNLKSWDDKELTLFLKNSIIKNLKPNRPELYSFLENILRENEQLFSTLLPLLCQLGHYEVLRLVLTHRPTFLSHTLGVDEESFDQILPLEKLSFFLKNLLNYETFFQLRTIRWALKHNQINILFENSSVLQKCLFQQCTSSEDTMKKEKLLLDLLSVTVLGEKWHYLSLLVIWCMENNEIGHLTTCFSKENLTPLIHLSPQALALMINKCGSLNPTLIEAVKRSFLTNDTQFNIGLIEELIVHNKFQLFILCGKEIVTFFLDNSSSLSGVEQDGVLSIFEKLVVSLMGQKKSLVLDFVEEISEKLPEAPDAYLLKIITILVEQLQVNGKKLKKENRFSQALQRLVELHYNGIENQSSEDHHENQERIRETQSSSENVPTPKGFNDPRISESPSEKIQEINEVQVYATQEKHKVQNEPVKLSHQTEGQVSLVASEPSSDKKNRPILEEAVIDPRSGRGLSSEDAIDVEDLEPESRRENSNMHSPDILTNNLETQISSNGKGSFLNGNGKALLPYDAVRDARNRDINENEEHVFSRILGATEFRTSPKDEARETKEVREEKTDNLEERPQTVKDDDAMASVENKDESQVLGIRIPIFNSSKLQNKPKSKDSVHENDLSERKRKRVDGNDEEGNDYDEHEVETAREVDPISTQPEDLASSPDNESTFLQDSRRSDWASQNSAPSLRLHFPTRKSRKLVSKLRGFSLDDISRISLEEKRNLRIELLDFMMKLEHESLAEEL</sequence>
<feature type="region of interest" description="Disordered" evidence="7">
    <location>
        <begin position="679"/>
        <end position="699"/>
    </location>
</feature>
<feature type="compositionally biased region" description="Polar residues" evidence="7">
    <location>
        <begin position="75"/>
        <end position="93"/>
    </location>
</feature>
<protein>
    <recommendedName>
        <fullName evidence="8">Telomere-associated protein Rif1 N-terminal domain-containing protein</fullName>
    </recommendedName>
</protein>
<feature type="region of interest" description="Disordered" evidence="7">
    <location>
        <begin position="1278"/>
        <end position="1321"/>
    </location>
</feature>
<feature type="compositionally biased region" description="Basic and acidic residues" evidence="7">
    <location>
        <begin position="1530"/>
        <end position="1542"/>
    </location>
</feature>
<feature type="compositionally biased region" description="Basic and acidic residues" evidence="7">
    <location>
        <begin position="1361"/>
        <end position="1370"/>
    </location>
</feature>
<dbReference type="OrthoDB" id="4070686at2759"/>
<keyword evidence="4" id="KW-0779">Telomere</keyword>
<evidence type="ECO:0000256" key="7">
    <source>
        <dbReference type="SAM" id="MobiDB-lite"/>
    </source>
</evidence>
<keyword evidence="3" id="KW-0158">Chromosome</keyword>
<dbReference type="GO" id="GO:0000723">
    <property type="term" value="P:telomere maintenance"/>
    <property type="evidence" value="ECO:0007669"/>
    <property type="project" value="TreeGrafter"/>
</dbReference>
<dbReference type="GO" id="GO:0005634">
    <property type="term" value="C:nucleus"/>
    <property type="evidence" value="ECO:0007669"/>
    <property type="project" value="UniProtKB-SubCell"/>
</dbReference>
<reference evidence="9 10" key="1">
    <citation type="submission" date="2016-08" db="EMBL/GenBank/DDBJ databases">
        <title>Draft genome sequence of allopolyploid Zygosaccharomyces rouxii.</title>
        <authorList>
            <person name="Watanabe J."/>
            <person name="Uehara K."/>
            <person name="Mogi Y."/>
            <person name="Tsukioka Y."/>
        </authorList>
    </citation>
    <scope>NUCLEOTIDE SEQUENCE [LARGE SCALE GENOMIC DNA]</scope>
    <source>
        <strain evidence="9 10">NBRC 110957</strain>
    </source>
</reference>
<keyword evidence="6" id="KW-0131">Cell cycle</keyword>
<accession>A0A1Q2ZVR1</accession>
<dbReference type="eggNOG" id="ENOG502QPT7">
    <property type="taxonomic scope" value="Eukaryota"/>
</dbReference>
<evidence type="ECO:0000256" key="2">
    <source>
        <dbReference type="ARBA" id="ARBA00004574"/>
    </source>
</evidence>
<feature type="compositionally biased region" description="Low complexity" evidence="7">
    <location>
        <begin position="50"/>
        <end position="61"/>
    </location>
</feature>
<feature type="domain" description="Telomere-associated protein Rif1 N-terminal" evidence="8">
    <location>
        <begin position="227"/>
        <end position="643"/>
    </location>
</feature>
<evidence type="ECO:0000256" key="6">
    <source>
        <dbReference type="ARBA" id="ARBA00023306"/>
    </source>
</evidence>
<feature type="compositionally biased region" description="Low complexity" evidence="7">
    <location>
        <begin position="121"/>
        <end position="136"/>
    </location>
</feature>
<feature type="compositionally biased region" description="Basic and acidic residues" evidence="7">
    <location>
        <begin position="1282"/>
        <end position="1294"/>
    </location>
</feature>
<evidence type="ECO:0000256" key="1">
    <source>
        <dbReference type="ARBA" id="ARBA00004123"/>
    </source>
</evidence>
<gene>
    <name evidence="9" type="ORF">ZYGR_0H02240</name>
</gene>
<organism evidence="9 10">
    <name type="scientific">Zygosaccharomyces rouxii</name>
    <dbReference type="NCBI Taxonomy" id="4956"/>
    <lineage>
        <taxon>Eukaryota</taxon>
        <taxon>Fungi</taxon>
        <taxon>Dikarya</taxon>
        <taxon>Ascomycota</taxon>
        <taxon>Saccharomycotina</taxon>
        <taxon>Saccharomycetes</taxon>
        <taxon>Saccharomycetales</taxon>
        <taxon>Saccharomycetaceae</taxon>
        <taxon>Zygosaccharomyces</taxon>
    </lineage>
</organism>
<feature type="region of interest" description="Disordered" evidence="7">
    <location>
        <begin position="114"/>
        <end position="140"/>
    </location>
</feature>
<proteinExistence type="predicted"/>
<evidence type="ECO:0000259" key="8">
    <source>
        <dbReference type="Pfam" id="PF12231"/>
    </source>
</evidence>
<evidence type="ECO:0000256" key="4">
    <source>
        <dbReference type="ARBA" id="ARBA00022895"/>
    </source>
</evidence>